<accession>A0A9X0QAC4</accession>
<sequence length="295" mass="32785">MLPISFGLSIVCVMQAVFDLFDEDTKSIRLIENHIGYLSKEAKAWVDLSLPSTIALTLSLIFVALLIPRLKPVTRGGKVLKYLHSISSVVACVSSFTFFAQVPFKYQDHVERRRIEAERKEKPVRNDLRLVAAESLDRSLKKLTPDEKASIREEYEAVFSEINDTVPYRDQGRTLEAMAQHAVSAIPNSQEMADALDTMERKSGFNPEAEGADKTEDEQKDSSTGPNEELIAGLSAIFGELIGTAVPEFEGVSAKFIDSLVDKEADYYFDHHLKPVLSAHLNDVLPLTTAFSDSC</sequence>
<evidence type="ECO:0000313" key="4">
    <source>
        <dbReference type="Proteomes" id="UP000535182"/>
    </source>
</evidence>
<dbReference type="AlphaFoldDB" id="A0A9X0QAC4"/>
<feature type="transmembrane region" description="Helical" evidence="2">
    <location>
        <begin position="48"/>
        <end position="67"/>
    </location>
</feature>
<evidence type="ECO:0000256" key="2">
    <source>
        <dbReference type="SAM" id="Phobius"/>
    </source>
</evidence>
<evidence type="ECO:0000313" key="3">
    <source>
        <dbReference type="EMBL" id="MBB5326699.1"/>
    </source>
</evidence>
<name>A0A9X0QAC4_9BACT</name>
<organism evidence="3 4">
    <name type="scientific">Tunturiibacter gelidiferens</name>
    <dbReference type="NCBI Taxonomy" id="3069689"/>
    <lineage>
        <taxon>Bacteria</taxon>
        <taxon>Pseudomonadati</taxon>
        <taxon>Acidobacteriota</taxon>
        <taxon>Terriglobia</taxon>
        <taxon>Terriglobales</taxon>
        <taxon>Acidobacteriaceae</taxon>
        <taxon>Tunturiibacter</taxon>
    </lineage>
</organism>
<gene>
    <name evidence="3" type="ORF">HDF14_000293</name>
</gene>
<keyword evidence="4" id="KW-1185">Reference proteome</keyword>
<feature type="region of interest" description="Disordered" evidence="1">
    <location>
        <begin position="203"/>
        <end position="227"/>
    </location>
</feature>
<reference evidence="3 4" key="1">
    <citation type="submission" date="2020-08" db="EMBL/GenBank/DDBJ databases">
        <title>Genomic Encyclopedia of Type Strains, Phase IV (KMG-V): Genome sequencing to study the core and pangenomes of soil and plant-associated prokaryotes.</title>
        <authorList>
            <person name="Whitman W."/>
        </authorList>
    </citation>
    <scope>NUCLEOTIDE SEQUENCE [LARGE SCALE GENOMIC DNA]</scope>
    <source>
        <strain evidence="3 4">X5P2</strain>
    </source>
</reference>
<comment type="caution">
    <text evidence="3">The sequence shown here is derived from an EMBL/GenBank/DDBJ whole genome shotgun (WGS) entry which is preliminary data.</text>
</comment>
<keyword evidence="2" id="KW-0812">Transmembrane</keyword>
<feature type="transmembrane region" description="Helical" evidence="2">
    <location>
        <begin position="79"/>
        <end position="100"/>
    </location>
</feature>
<keyword evidence="2" id="KW-0472">Membrane</keyword>
<protein>
    <submittedName>
        <fullName evidence="3">Uncharacterized protein</fullName>
    </submittedName>
</protein>
<evidence type="ECO:0000256" key="1">
    <source>
        <dbReference type="SAM" id="MobiDB-lite"/>
    </source>
</evidence>
<dbReference type="Proteomes" id="UP000535182">
    <property type="component" value="Unassembled WGS sequence"/>
</dbReference>
<dbReference type="RefSeq" id="WP_183972839.1">
    <property type="nucleotide sequence ID" value="NZ_JACHEB010000001.1"/>
</dbReference>
<dbReference type="EMBL" id="JACHEB010000001">
    <property type="protein sequence ID" value="MBB5326699.1"/>
    <property type="molecule type" value="Genomic_DNA"/>
</dbReference>
<keyword evidence="2" id="KW-1133">Transmembrane helix</keyword>
<proteinExistence type="predicted"/>